<dbReference type="AlphaFoldDB" id="A0A550CFT3"/>
<proteinExistence type="predicted"/>
<keyword evidence="2" id="KW-0472">Membrane</keyword>
<keyword evidence="4" id="KW-1185">Reference proteome</keyword>
<organism evidence="3 4">
    <name type="scientific">Schizophyllum amplum</name>
    <dbReference type="NCBI Taxonomy" id="97359"/>
    <lineage>
        <taxon>Eukaryota</taxon>
        <taxon>Fungi</taxon>
        <taxon>Dikarya</taxon>
        <taxon>Basidiomycota</taxon>
        <taxon>Agaricomycotina</taxon>
        <taxon>Agaricomycetes</taxon>
        <taxon>Agaricomycetidae</taxon>
        <taxon>Agaricales</taxon>
        <taxon>Schizophyllaceae</taxon>
        <taxon>Schizophyllum</taxon>
    </lineage>
</organism>
<feature type="compositionally biased region" description="Low complexity" evidence="1">
    <location>
        <begin position="1"/>
        <end position="12"/>
    </location>
</feature>
<sequence length="139" mass="15630">MEASTSPSTASTENLKREGSKNTTPGLETITLGVWTVTLLKGAARDLRKSKDRLFSSIPDIRRLFLEVLRVDPWAFAVLLLSRFFHGIEASLLLHLSARLLQQTERMLVTGKTDMPAILSALTMRLACVVFVQLFGWWR</sequence>
<keyword evidence="2" id="KW-1133">Transmembrane helix</keyword>
<name>A0A550CFT3_9AGAR</name>
<evidence type="ECO:0000313" key="3">
    <source>
        <dbReference type="EMBL" id="TRM63665.1"/>
    </source>
</evidence>
<evidence type="ECO:0000256" key="2">
    <source>
        <dbReference type="SAM" id="Phobius"/>
    </source>
</evidence>
<feature type="transmembrane region" description="Helical" evidence="2">
    <location>
        <begin position="74"/>
        <end position="96"/>
    </location>
</feature>
<accession>A0A550CFT3</accession>
<dbReference type="EMBL" id="VDMD01000009">
    <property type="protein sequence ID" value="TRM63665.1"/>
    <property type="molecule type" value="Genomic_DNA"/>
</dbReference>
<dbReference type="STRING" id="97359.A0A550CFT3"/>
<keyword evidence="2" id="KW-0812">Transmembrane</keyword>
<evidence type="ECO:0000256" key="1">
    <source>
        <dbReference type="SAM" id="MobiDB-lite"/>
    </source>
</evidence>
<comment type="caution">
    <text evidence="3">The sequence shown here is derived from an EMBL/GenBank/DDBJ whole genome shotgun (WGS) entry which is preliminary data.</text>
</comment>
<feature type="region of interest" description="Disordered" evidence="1">
    <location>
        <begin position="1"/>
        <end position="24"/>
    </location>
</feature>
<reference evidence="3 4" key="1">
    <citation type="journal article" date="2019" name="New Phytol.">
        <title>Comparative genomics reveals unique wood-decay strategies and fruiting body development in the Schizophyllaceae.</title>
        <authorList>
            <person name="Almasi E."/>
            <person name="Sahu N."/>
            <person name="Krizsan K."/>
            <person name="Balint B."/>
            <person name="Kovacs G.M."/>
            <person name="Kiss B."/>
            <person name="Cseklye J."/>
            <person name="Drula E."/>
            <person name="Henrissat B."/>
            <person name="Nagy I."/>
            <person name="Chovatia M."/>
            <person name="Adam C."/>
            <person name="LaButti K."/>
            <person name="Lipzen A."/>
            <person name="Riley R."/>
            <person name="Grigoriev I.V."/>
            <person name="Nagy L.G."/>
        </authorList>
    </citation>
    <scope>NUCLEOTIDE SEQUENCE [LARGE SCALE GENOMIC DNA]</scope>
    <source>
        <strain evidence="3 4">NL-1724</strain>
    </source>
</reference>
<protein>
    <submittedName>
        <fullName evidence="3">Uncharacterized protein</fullName>
    </submittedName>
</protein>
<evidence type="ECO:0000313" key="4">
    <source>
        <dbReference type="Proteomes" id="UP000320762"/>
    </source>
</evidence>
<dbReference type="OrthoDB" id="2997372at2759"/>
<dbReference type="Proteomes" id="UP000320762">
    <property type="component" value="Unassembled WGS sequence"/>
</dbReference>
<feature type="transmembrane region" description="Helical" evidence="2">
    <location>
        <begin position="117"/>
        <end position="138"/>
    </location>
</feature>
<gene>
    <name evidence="3" type="ORF">BD626DRAFT_274874</name>
</gene>